<evidence type="ECO:0000313" key="11">
    <source>
        <dbReference type="Proteomes" id="UP000004407"/>
    </source>
</evidence>
<dbReference type="InterPro" id="IPR022764">
    <property type="entry name" value="Peptidase_S54_rhomboid_dom"/>
</dbReference>
<reference evidence="10 11" key="1">
    <citation type="submission" date="2011-08" db="EMBL/GenBank/DDBJ databases">
        <authorList>
            <person name="Weinstock G."/>
            <person name="Sodergren E."/>
            <person name="Clifton S."/>
            <person name="Fulton L."/>
            <person name="Fulton B."/>
            <person name="Courtney L."/>
            <person name="Fronick C."/>
            <person name="Harrison M."/>
            <person name="Strong C."/>
            <person name="Farmer C."/>
            <person name="Delahaunty K."/>
            <person name="Markovic C."/>
            <person name="Hall O."/>
            <person name="Minx P."/>
            <person name="Tomlinson C."/>
            <person name="Mitreva M."/>
            <person name="Hou S."/>
            <person name="Chen J."/>
            <person name="Wollam A."/>
            <person name="Pepin K.H."/>
            <person name="Johnson M."/>
            <person name="Bhonagiri V."/>
            <person name="Zhang X."/>
            <person name="Suruliraj S."/>
            <person name="Warren W."/>
            <person name="Chinwalla A."/>
            <person name="Mardis E.R."/>
            <person name="Wilson R.K."/>
        </authorList>
    </citation>
    <scope>NUCLEOTIDE SEQUENCE [LARGE SCALE GENOMIC DNA]</scope>
    <source>
        <strain evidence="10 11">DSM 18206</strain>
    </source>
</reference>
<name>G6B1C2_9BACT</name>
<feature type="transmembrane region" description="Helical" evidence="7">
    <location>
        <begin position="87"/>
        <end position="114"/>
    </location>
</feature>
<comment type="similarity">
    <text evidence="2">Belongs to the peptidase S54 family.</text>
</comment>
<dbReference type="RefSeq" id="WP_007902683.1">
    <property type="nucleotide sequence ID" value="NZ_JH379466.1"/>
</dbReference>
<evidence type="ECO:0000259" key="8">
    <source>
        <dbReference type="Pfam" id="PF01694"/>
    </source>
</evidence>
<dbReference type="InterPro" id="IPR046483">
    <property type="entry name" value="DUF6576"/>
</dbReference>
<evidence type="ECO:0000256" key="6">
    <source>
        <dbReference type="ARBA" id="ARBA00023136"/>
    </source>
</evidence>
<dbReference type="EMBL" id="AFZZ01000238">
    <property type="protein sequence ID" value="EHJ36590.1"/>
    <property type="molecule type" value="Genomic_DNA"/>
</dbReference>
<sequence length="310" mass="35933">MNNIPTITKNLLIVNVVVFLATYLFRTMGVDLNNVLGLHFFLAPDFHIYQLFTYMFAHGGFSHIFFNMFALWMFGCIVERTWGPKKFLTYYIVCGVGAGLFQELAQFAQFYFIASEQLPHFTLAQTMKVANANAAFLNLWTTVGASGAVYGILLAFGMLYPEERIFIFPLPVPIKAKWFVMGYAAIELFMAYSSTGDGVAHLAHLGGMVFGFFLIRYWRRHPDIRYSRRSGQQFFDSMRASWERRTGRKDRGGVFTNSANTRRESDWDYNARRKAEQERMDEILDKIRRNGYESLTREEKQQLFDASNRK</sequence>
<evidence type="ECO:0000256" key="7">
    <source>
        <dbReference type="SAM" id="Phobius"/>
    </source>
</evidence>
<dbReference type="HOGENOM" id="CLU_055068_4_1_10"/>
<dbReference type="InterPro" id="IPR050925">
    <property type="entry name" value="Rhomboid_protease_S54"/>
</dbReference>
<feature type="domain" description="DUF6576" evidence="9">
    <location>
        <begin position="266"/>
        <end position="307"/>
    </location>
</feature>
<dbReference type="Gene3D" id="1.20.1540.10">
    <property type="entry name" value="Rhomboid-like"/>
    <property type="match status" value="1"/>
</dbReference>
<dbReference type="GO" id="GO:0016020">
    <property type="term" value="C:membrane"/>
    <property type="evidence" value="ECO:0007669"/>
    <property type="project" value="UniProtKB-SubCell"/>
</dbReference>
<evidence type="ECO:0000256" key="4">
    <source>
        <dbReference type="ARBA" id="ARBA00022801"/>
    </source>
</evidence>
<proteinExistence type="inferred from homology"/>
<dbReference type="Pfam" id="PF01694">
    <property type="entry name" value="Rhomboid"/>
    <property type="match status" value="1"/>
</dbReference>
<keyword evidence="5 7" id="KW-1133">Transmembrane helix</keyword>
<comment type="caution">
    <text evidence="10">The sequence shown here is derived from an EMBL/GenBank/DDBJ whole genome shotgun (WGS) entry which is preliminary data.</text>
</comment>
<dbReference type="Pfam" id="PF20216">
    <property type="entry name" value="DUF6576"/>
    <property type="match status" value="1"/>
</dbReference>
<feature type="domain" description="Peptidase S54 rhomboid" evidence="8">
    <location>
        <begin position="47"/>
        <end position="217"/>
    </location>
</feature>
<evidence type="ECO:0000259" key="9">
    <source>
        <dbReference type="Pfam" id="PF20216"/>
    </source>
</evidence>
<evidence type="ECO:0000256" key="5">
    <source>
        <dbReference type="ARBA" id="ARBA00022989"/>
    </source>
</evidence>
<dbReference type="Proteomes" id="UP000004407">
    <property type="component" value="Unassembled WGS sequence"/>
</dbReference>
<dbReference type="GeneID" id="78338102"/>
<dbReference type="PATRIC" id="fig|1002367.3.peg.2175"/>
<evidence type="ECO:0000256" key="2">
    <source>
        <dbReference type="ARBA" id="ARBA00009045"/>
    </source>
</evidence>
<comment type="subcellular location">
    <subcellularLocation>
        <location evidence="1">Membrane</location>
        <topology evidence="1">Multi-pass membrane protein</topology>
    </subcellularLocation>
</comment>
<feature type="transmembrane region" description="Helical" evidence="7">
    <location>
        <begin position="134"/>
        <end position="160"/>
    </location>
</feature>
<evidence type="ECO:0000256" key="1">
    <source>
        <dbReference type="ARBA" id="ARBA00004141"/>
    </source>
</evidence>
<keyword evidence="3 7" id="KW-0812">Transmembrane</keyword>
<accession>G6B1C2</accession>
<dbReference type="GO" id="GO:0004252">
    <property type="term" value="F:serine-type endopeptidase activity"/>
    <property type="evidence" value="ECO:0007669"/>
    <property type="project" value="InterPro"/>
</dbReference>
<feature type="transmembrane region" description="Helical" evidence="7">
    <location>
        <begin position="12"/>
        <end position="28"/>
    </location>
</feature>
<dbReference type="SUPFAM" id="SSF144091">
    <property type="entry name" value="Rhomboid-like"/>
    <property type="match status" value="1"/>
</dbReference>
<protein>
    <submittedName>
        <fullName evidence="10">Peptidase, S54 family</fullName>
    </submittedName>
</protein>
<organism evidence="10 11">
    <name type="scientific">Leyella stercorea DSM 18206</name>
    <dbReference type="NCBI Taxonomy" id="1002367"/>
    <lineage>
        <taxon>Bacteria</taxon>
        <taxon>Pseudomonadati</taxon>
        <taxon>Bacteroidota</taxon>
        <taxon>Bacteroidia</taxon>
        <taxon>Bacteroidales</taxon>
        <taxon>Prevotellaceae</taxon>
        <taxon>Leyella</taxon>
    </lineage>
</organism>
<dbReference type="eggNOG" id="COG0705">
    <property type="taxonomic scope" value="Bacteria"/>
</dbReference>
<keyword evidence="4" id="KW-0378">Hydrolase</keyword>
<feature type="transmembrane region" description="Helical" evidence="7">
    <location>
        <begin position="172"/>
        <end position="192"/>
    </location>
</feature>
<feature type="transmembrane region" description="Helical" evidence="7">
    <location>
        <begin position="48"/>
        <end position="75"/>
    </location>
</feature>
<evidence type="ECO:0000313" key="10">
    <source>
        <dbReference type="EMBL" id="EHJ36590.1"/>
    </source>
</evidence>
<gene>
    <name evidence="10" type="ORF">HMPREF0673_02693</name>
</gene>
<dbReference type="InterPro" id="IPR035952">
    <property type="entry name" value="Rhomboid-like_sf"/>
</dbReference>
<keyword evidence="6 7" id="KW-0472">Membrane</keyword>
<dbReference type="PANTHER" id="PTHR43731">
    <property type="entry name" value="RHOMBOID PROTEASE"/>
    <property type="match status" value="1"/>
</dbReference>
<dbReference type="AlphaFoldDB" id="G6B1C2"/>
<evidence type="ECO:0000256" key="3">
    <source>
        <dbReference type="ARBA" id="ARBA00022692"/>
    </source>
</evidence>
<feature type="transmembrane region" description="Helical" evidence="7">
    <location>
        <begin position="198"/>
        <end position="218"/>
    </location>
</feature>
<dbReference type="PANTHER" id="PTHR43731:SF14">
    <property type="entry name" value="PRESENILIN-ASSOCIATED RHOMBOID-LIKE PROTEIN, MITOCHONDRIAL"/>
    <property type="match status" value="1"/>
</dbReference>